<gene>
    <name evidence="1" type="ORF">I5589_05475</name>
</gene>
<protein>
    <submittedName>
        <fullName evidence="1">Uncharacterized protein</fullName>
    </submittedName>
</protein>
<dbReference type="EMBL" id="JADVKH010000008">
    <property type="protein sequence ID" value="MBJ9686529.1"/>
    <property type="molecule type" value="Genomic_DNA"/>
</dbReference>
<dbReference type="Proteomes" id="UP000808215">
    <property type="component" value="Unassembled WGS sequence"/>
</dbReference>
<reference evidence="1 2" key="1">
    <citation type="submission" date="2020-11" db="EMBL/GenBank/DDBJ databases">
        <title>Enhanced detection system for hospital associated transmission using whole genome sequencing surveillance.</title>
        <authorList>
            <person name="Harrison L.H."/>
            <person name="Van Tyne D."/>
            <person name="Marsh J.W."/>
            <person name="Griffith M.P."/>
            <person name="Snyder D.J."/>
            <person name="Cooper V.S."/>
            <person name="Mustapha M."/>
        </authorList>
    </citation>
    <scope>NUCLEOTIDE SEQUENCE [LARGE SCALE GENOMIC DNA]</scope>
    <source>
        <strain evidence="1 2">BC00020</strain>
    </source>
</reference>
<keyword evidence="2" id="KW-1185">Reference proteome</keyword>
<comment type="caution">
    <text evidence="1">The sequence shown here is derived from an EMBL/GenBank/DDBJ whole genome shotgun (WGS) entry which is preliminary data.</text>
</comment>
<accession>A0ABS1AQV2</accession>
<name>A0ABS1AQV2_BURVI</name>
<dbReference type="RefSeq" id="WP_200091037.1">
    <property type="nucleotide sequence ID" value="NZ_JADVKH010000008.1"/>
</dbReference>
<organism evidence="1 2">
    <name type="scientific">Burkholderia vietnamiensis</name>
    <dbReference type="NCBI Taxonomy" id="60552"/>
    <lineage>
        <taxon>Bacteria</taxon>
        <taxon>Pseudomonadati</taxon>
        <taxon>Pseudomonadota</taxon>
        <taxon>Betaproteobacteria</taxon>
        <taxon>Burkholderiales</taxon>
        <taxon>Burkholderiaceae</taxon>
        <taxon>Burkholderia</taxon>
        <taxon>Burkholderia cepacia complex</taxon>
    </lineage>
</organism>
<sequence>MLQVPFENDDAFDRRVDGLLVAIAVIAEQHGCTLARRNRADEYPV</sequence>
<evidence type="ECO:0000313" key="1">
    <source>
        <dbReference type="EMBL" id="MBJ9686529.1"/>
    </source>
</evidence>
<proteinExistence type="predicted"/>
<evidence type="ECO:0000313" key="2">
    <source>
        <dbReference type="Proteomes" id="UP000808215"/>
    </source>
</evidence>